<evidence type="ECO:0000313" key="2">
    <source>
        <dbReference type="Proteomes" id="UP000198959"/>
    </source>
</evidence>
<dbReference type="OrthoDB" id="3279391at2"/>
<name>A0A1C6SY47_9ACTN</name>
<sequence>MSLFDRLRRRLAPADRTDHVEMTSAERRFGRSCPVCGGLLGKPASQDLDAGKYRQLPALRLEVQASIRPGQFHWRLSYVDGNPFDTTSDVPPTEVAFEYLLCGNGHIFPSDTPMYHNGRQQPARPAESWSMVAAVGPTGSGKTYLMLRTLRQSLVNEKFYGASDPARMHKIELTPLEEVPMRVRGSHYSRTLSEGAPIPATNLDLEGTPYGILRELMPDLVDEIQRIIRETVVNGPAHAQTWGRGSRQPLVIRTATGGEPIWTGVSDLPGELFTERNEFRSENTNLRLYDALVWVVDPVIADGGDGIIRNSATRHSYADVMDGNLRPGSLATIDADQIRAKRNNVQLRLGELLAGHGGKWTSKRSTTQSLAIAVNKCDLIHASLDGHLPKEWQEDGTVHLGVVKYLMETATRLSRGDCTADSGAAALLTLILGDHNAQQEWRIERARAVAIDLLRHYADPDRFWNLVHVGAEDEVRGDTARGQFPWLLRVPSIGDHLDTSLNPATGAKLLARDLVMSALGSGIVCGLGHVDAVHTILTKTNVDLRFFLCSPLATVPVATQLAGQAALAPLDPDKSFPRVNERSAALTQLLMVMLGKARAWHQ</sequence>
<dbReference type="STRING" id="145854.GA0074692_3853"/>
<accession>A0A1C6SY47</accession>
<organism evidence="1 2">
    <name type="scientific">Micromonospora pallida</name>
    <dbReference type="NCBI Taxonomy" id="145854"/>
    <lineage>
        <taxon>Bacteria</taxon>
        <taxon>Bacillati</taxon>
        <taxon>Actinomycetota</taxon>
        <taxon>Actinomycetes</taxon>
        <taxon>Micromonosporales</taxon>
        <taxon>Micromonosporaceae</taxon>
        <taxon>Micromonospora</taxon>
    </lineage>
</organism>
<evidence type="ECO:0000313" key="1">
    <source>
        <dbReference type="EMBL" id="SCL34524.1"/>
    </source>
</evidence>
<keyword evidence="2" id="KW-1185">Reference proteome</keyword>
<reference evidence="2" key="1">
    <citation type="submission" date="2016-06" db="EMBL/GenBank/DDBJ databases">
        <authorList>
            <person name="Varghese N."/>
            <person name="Submissions Spin"/>
        </authorList>
    </citation>
    <scope>NUCLEOTIDE SEQUENCE [LARGE SCALE GENOMIC DNA]</scope>
    <source>
        <strain evidence="2">DSM 43817</strain>
    </source>
</reference>
<protein>
    <submittedName>
        <fullName evidence="1">Uncharacterized protein</fullName>
    </submittedName>
</protein>
<gene>
    <name evidence="1" type="ORF">GA0074692_3853</name>
</gene>
<dbReference type="AlphaFoldDB" id="A0A1C6SY47"/>
<dbReference type="EMBL" id="FMHW01000002">
    <property type="protein sequence ID" value="SCL34524.1"/>
    <property type="molecule type" value="Genomic_DNA"/>
</dbReference>
<proteinExistence type="predicted"/>
<dbReference type="Proteomes" id="UP000198959">
    <property type="component" value="Unassembled WGS sequence"/>
</dbReference>